<dbReference type="InterPro" id="IPR007817">
    <property type="entry name" value="Isocyanide_synthase_DIT1"/>
</dbReference>
<feature type="compositionally biased region" description="Low complexity" evidence="1">
    <location>
        <begin position="1"/>
        <end position="18"/>
    </location>
</feature>
<dbReference type="KEGG" id="cal:CAALFM_CR04640WA"/>
<dbReference type="SMR" id="A0A1D8PSU4"/>
<reference evidence="3 4" key="3">
    <citation type="journal article" date="2013" name="Genome Biol.">
        <title>Assembly of a phased diploid Candida albicans genome facilitates allele-specific measurements and provides a simple model for repeat and indel structure.</title>
        <authorList>
            <person name="Muzzey D."/>
            <person name="Schwartz K."/>
            <person name="Weissman J.S."/>
            <person name="Sherlock G."/>
        </authorList>
    </citation>
    <scope>NUCLEOTIDE SEQUENCE [LARGE SCALE GENOMIC DNA]</scope>
    <source>
        <strain evidence="4">SC5314 / ATCC MYA-2876</strain>
    </source>
</reference>
<protein>
    <submittedName>
        <fullName evidence="3">Dit1p</fullName>
    </submittedName>
</protein>
<reference evidence="3 4" key="2">
    <citation type="journal article" date="2007" name="Genome Biol.">
        <title>Assembly of the Candida albicans genome into sixteen supercontigs aligned on the eight chromosomes.</title>
        <authorList>
            <person name="van het Hoog M."/>
            <person name="Rast T.J."/>
            <person name="Martchenko M."/>
            <person name="Grindle S."/>
            <person name="Dignard D."/>
            <person name="Hogues H."/>
            <person name="Cuomo C."/>
            <person name="Berriman M."/>
            <person name="Scherer S."/>
            <person name="Magee B.B."/>
            <person name="Whiteway M."/>
            <person name="Chibana H."/>
            <person name="Nantel A."/>
            <person name="Magee P.T."/>
        </authorList>
    </citation>
    <scope>GENOME REANNOTATION</scope>
    <source>
        <strain evidence="4">SC5314 / ATCC MYA-2876</strain>
    </source>
</reference>
<dbReference type="Proteomes" id="UP000000559">
    <property type="component" value="Chromosome R"/>
</dbReference>
<dbReference type="AlphaFoldDB" id="A0A1D8PSU4"/>
<dbReference type="PANTHER" id="PTHR37285:SF5">
    <property type="entry name" value="SPORE WALL MATURATION PROTEIN DIT1"/>
    <property type="match status" value="1"/>
</dbReference>
<gene>
    <name evidence="2 3" type="primary">DIT1</name>
    <name evidence="3" type="ordered locus">CAALFM_CR04640WA</name>
    <name evidence="2" type="ordered locus">orf19.9308</name>
</gene>
<evidence type="ECO:0000313" key="3">
    <source>
        <dbReference type="EMBL" id="AOW31200.1"/>
    </source>
</evidence>
<dbReference type="OrthoDB" id="429813at2759"/>
<proteinExistence type="predicted"/>
<dbReference type="InParanoid" id="A0A1D8PSU4"/>
<dbReference type="VEuPathDB" id="FungiDB:CR_04640W_A"/>
<feature type="region of interest" description="Disordered" evidence="1">
    <location>
        <begin position="1"/>
        <end position="27"/>
    </location>
</feature>
<evidence type="ECO:0000313" key="4">
    <source>
        <dbReference type="Proteomes" id="UP000000559"/>
    </source>
</evidence>
<name>A0A1D8PSU4_CANAL</name>
<dbReference type="CGD" id="CAL0000197654">
    <property type="gene designation" value="DIT1"/>
</dbReference>
<dbReference type="GeneID" id="3648147"/>
<dbReference type="PANTHER" id="PTHR37285">
    <property type="entry name" value="SPORE WALL MATURATION PROTEIN DIT1"/>
    <property type="match status" value="1"/>
</dbReference>
<reference evidence="3 4" key="1">
    <citation type="journal article" date="2004" name="Proc. Natl. Acad. Sci. U.S.A.">
        <title>The diploid genome sequence of Candida albicans.</title>
        <authorList>
            <person name="Jones T."/>
            <person name="Federspiel N.A."/>
            <person name="Chibana H."/>
            <person name="Dungan J."/>
            <person name="Kalman S."/>
            <person name="Magee B.B."/>
            <person name="Newport G."/>
            <person name="Thorstenson Y.R."/>
            <person name="Agabian N."/>
            <person name="Magee P.T."/>
            <person name="Davis R.W."/>
            <person name="Scherer S."/>
        </authorList>
    </citation>
    <scope>NUCLEOTIDE SEQUENCE [LARGE SCALE GENOMIC DNA]</scope>
    <source>
        <strain evidence="4">SC5314 / ATCC MYA-2876</strain>
    </source>
</reference>
<sequence length="508" mass="58616">MKSSSSLSLNSNTSSNTTVDTDSFEQKKQQIVKQDPKTIYECIRLIYTRNNSEFLSYRCYNNFEVGNIFNVISKNELNRRYFQNGLTQLKIDDESYFWEKQAEPEIWQGLITIQFDVSDFDYWFINLLATSARVYFQKHQNINDYDVYTKMVANTFASELKHTVENDQWESVGEAFFSKSIDFFTSRWQPLEAVLPAFPCKSSNIEKVAGDMPDKGEELALSRLIQFADSIAKIYPPGIIIWIVSDGHVFSDCIGVDDSKVNRYFQGLQNLYQNLKPKDSNPIRFCSLPEIFKCFGNSGFDVGWVENVTLGHHLHTEIDEQSEFCRKILVSSCDTDCGKLRQDITTTGHPRLSLFRGFSKFMTEDLALHPTTSHLTRKKFKKIVAKIAFEMIKRNDAYSNLVELMFPFHLRFSIHAHCNSGPKFGISLLSKTGDNQCRPINTIQDHKEPRNTDLLHIPTPWHNSVVKIDNCDIYFIIKSNKVEEEIRKGNGSGGWDPNNLHYIFFSNQ</sequence>
<dbReference type="eggNOG" id="ENOG502QRI9">
    <property type="taxonomic scope" value="Eukaryota"/>
</dbReference>
<dbReference type="STRING" id="237561.A0A1D8PSU4"/>
<keyword evidence="4" id="KW-1185">Reference proteome</keyword>
<evidence type="ECO:0000313" key="2">
    <source>
        <dbReference type="CGD" id="CAL0000197654"/>
    </source>
</evidence>
<evidence type="ECO:0000256" key="1">
    <source>
        <dbReference type="SAM" id="MobiDB-lite"/>
    </source>
</evidence>
<organism evidence="3 4">
    <name type="scientific">Candida albicans (strain SC5314 / ATCC MYA-2876)</name>
    <name type="common">Yeast</name>
    <dbReference type="NCBI Taxonomy" id="237561"/>
    <lineage>
        <taxon>Eukaryota</taxon>
        <taxon>Fungi</taxon>
        <taxon>Dikarya</taxon>
        <taxon>Ascomycota</taxon>
        <taxon>Saccharomycotina</taxon>
        <taxon>Pichiomycetes</taxon>
        <taxon>Debaryomycetaceae</taxon>
        <taxon>Candida/Lodderomyces clade</taxon>
        <taxon>Candida</taxon>
    </lineage>
</organism>
<dbReference type="RefSeq" id="XP_710261.1">
    <property type="nucleotide sequence ID" value="XM_705169.2"/>
</dbReference>
<dbReference type="FunCoup" id="A0A1D8PSU4">
    <property type="interactions" value="242"/>
</dbReference>
<accession>A0A1D8PSU4</accession>
<dbReference type="EMBL" id="CP017630">
    <property type="protein sequence ID" value="AOW31200.1"/>
    <property type="molecule type" value="Genomic_DNA"/>
</dbReference>
<dbReference type="Pfam" id="PF05141">
    <property type="entry name" value="DIT1_PvcA"/>
    <property type="match status" value="1"/>
</dbReference>